<protein>
    <submittedName>
        <fullName evidence="1">Uncharacterized protein</fullName>
    </submittedName>
</protein>
<dbReference type="Proteomes" id="UP000680038">
    <property type="component" value="Unassembled WGS sequence"/>
</dbReference>
<dbReference type="AlphaFoldDB" id="A0A916JIU2"/>
<sequence length="233" mass="25508">MQDPRLFSPLSKLFELQRFFCYTVRHPQGEDDMSVWKNFKNTASVIALGALMTACDKPGVDQKGEGNGPGTDPVQVTSYSITGKAGSVSFYKADSTVRFWQKVYGETAADDKLVEAKISASTKAKGEIVSFENNLITAENVKEFSNQIVYLKNYELNTGVSVEGKNIGKTSDGKYAIKDMRFSGTKTQILADGANNLNDVLNVVNNSNLKWRLVGDKATGYGGQDKVYSLVVN</sequence>
<gene>
    <name evidence="1" type="ORF">DYBT9275_04939</name>
</gene>
<dbReference type="EMBL" id="CAJRAF010000002">
    <property type="protein sequence ID" value="CAG5011389.1"/>
    <property type="molecule type" value="Genomic_DNA"/>
</dbReference>
<dbReference type="RefSeq" id="WP_215241207.1">
    <property type="nucleotide sequence ID" value="NZ_CAJRAF010000002.1"/>
</dbReference>
<accession>A0A916JIU2</accession>
<proteinExistence type="predicted"/>
<organism evidence="1 2">
    <name type="scientific">Dyadobacter helix</name>
    <dbReference type="NCBI Taxonomy" id="2822344"/>
    <lineage>
        <taxon>Bacteria</taxon>
        <taxon>Pseudomonadati</taxon>
        <taxon>Bacteroidota</taxon>
        <taxon>Cytophagia</taxon>
        <taxon>Cytophagales</taxon>
        <taxon>Spirosomataceae</taxon>
        <taxon>Dyadobacter</taxon>
    </lineage>
</organism>
<comment type="caution">
    <text evidence="1">The sequence shown here is derived from an EMBL/GenBank/DDBJ whole genome shotgun (WGS) entry which is preliminary data.</text>
</comment>
<evidence type="ECO:0000313" key="2">
    <source>
        <dbReference type="Proteomes" id="UP000680038"/>
    </source>
</evidence>
<reference evidence="1" key="1">
    <citation type="submission" date="2021-04" db="EMBL/GenBank/DDBJ databases">
        <authorList>
            <person name="Rodrigo-Torres L."/>
            <person name="Arahal R. D."/>
            <person name="Lucena T."/>
        </authorList>
    </citation>
    <scope>NUCLEOTIDE SEQUENCE</scope>
    <source>
        <strain evidence="1">CECT 9275</strain>
    </source>
</reference>
<name>A0A916JIU2_9BACT</name>
<evidence type="ECO:0000313" key="1">
    <source>
        <dbReference type="EMBL" id="CAG5011389.1"/>
    </source>
</evidence>
<keyword evidence="2" id="KW-1185">Reference proteome</keyword>